<accession>A0A8C5CTL7</accession>
<name>A0A8C5CTL7_GADMO</name>
<evidence type="ECO:0000313" key="3">
    <source>
        <dbReference type="Proteomes" id="UP000694546"/>
    </source>
</evidence>
<protein>
    <recommendedName>
        <fullName evidence="4">Taste receptor type 2</fullName>
    </recommendedName>
</protein>
<dbReference type="AlphaFoldDB" id="A0A8C5CTL7"/>
<sequence length="306" mass="35261">MARKSMQPLAVLNLLANIFFVFCLMTSKTQQVKQPLTILLGSMVSFTILYLLFFTLMTCILEWVESFVVVNIIYAIVTFLTRGNMTTYVWLMFYYYIMIVPSQQVLLLWVKKKIQSIIYLMMLLDGVIFLGEACFQIIYIMDYSRFYNGTESVYDEIDIAFFSIVNIYMFLCLFVMMISCFATTHYLNKHMKSLSASVGSLSNSRLHSQIRVTVTGIAQGGLCFLCTMWNPLYVISYFLSPYFYFDAYIHITVLNLYISGTTVNLGVGQTLFRERAVHVWEAVKKILCTGKAPVPVIESLADYQRL</sequence>
<keyword evidence="1" id="KW-0812">Transmembrane</keyword>
<organism evidence="2 3">
    <name type="scientific">Gadus morhua</name>
    <name type="common">Atlantic cod</name>
    <dbReference type="NCBI Taxonomy" id="8049"/>
    <lineage>
        <taxon>Eukaryota</taxon>
        <taxon>Metazoa</taxon>
        <taxon>Chordata</taxon>
        <taxon>Craniata</taxon>
        <taxon>Vertebrata</taxon>
        <taxon>Euteleostomi</taxon>
        <taxon>Actinopterygii</taxon>
        <taxon>Neopterygii</taxon>
        <taxon>Teleostei</taxon>
        <taxon>Neoteleostei</taxon>
        <taxon>Acanthomorphata</taxon>
        <taxon>Zeiogadaria</taxon>
        <taxon>Gadariae</taxon>
        <taxon>Gadiformes</taxon>
        <taxon>Gadoidei</taxon>
        <taxon>Gadidae</taxon>
        <taxon>Gadus</taxon>
    </lineage>
</organism>
<evidence type="ECO:0008006" key="4">
    <source>
        <dbReference type="Google" id="ProtNLM"/>
    </source>
</evidence>
<reference evidence="2" key="2">
    <citation type="submission" date="2025-09" db="UniProtKB">
        <authorList>
            <consortium name="Ensembl"/>
        </authorList>
    </citation>
    <scope>IDENTIFICATION</scope>
</reference>
<keyword evidence="1" id="KW-1133">Transmembrane helix</keyword>
<feature type="transmembrane region" description="Helical" evidence="1">
    <location>
        <begin position="247"/>
        <end position="267"/>
    </location>
</feature>
<dbReference type="OMA" id="GHVNHEL"/>
<keyword evidence="1" id="KW-0472">Membrane</keyword>
<feature type="transmembrane region" description="Helical" evidence="1">
    <location>
        <begin position="93"/>
        <end position="110"/>
    </location>
</feature>
<dbReference type="GeneTree" id="ENSGT00530000065251"/>
<feature type="transmembrane region" description="Helical" evidence="1">
    <location>
        <begin position="212"/>
        <end position="235"/>
    </location>
</feature>
<feature type="transmembrane region" description="Helical" evidence="1">
    <location>
        <begin position="159"/>
        <end position="182"/>
    </location>
</feature>
<evidence type="ECO:0000256" key="1">
    <source>
        <dbReference type="SAM" id="Phobius"/>
    </source>
</evidence>
<dbReference type="Ensembl" id="ENSGMOT00000072159.1">
    <property type="protein sequence ID" value="ENSGMOP00000066899.1"/>
    <property type="gene ID" value="ENSGMOG00000031006.1"/>
</dbReference>
<dbReference type="Proteomes" id="UP000694546">
    <property type="component" value="Chromosome 20"/>
</dbReference>
<reference evidence="2" key="1">
    <citation type="submission" date="2025-08" db="UniProtKB">
        <authorList>
            <consortium name="Ensembl"/>
        </authorList>
    </citation>
    <scope>IDENTIFICATION</scope>
</reference>
<feature type="transmembrane region" description="Helical" evidence="1">
    <location>
        <begin position="12"/>
        <end position="30"/>
    </location>
</feature>
<feature type="transmembrane region" description="Helical" evidence="1">
    <location>
        <begin position="63"/>
        <end position="81"/>
    </location>
</feature>
<feature type="transmembrane region" description="Helical" evidence="1">
    <location>
        <begin position="36"/>
        <end position="56"/>
    </location>
</feature>
<proteinExistence type="predicted"/>
<feature type="transmembrane region" description="Helical" evidence="1">
    <location>
        <begin position="117"/>
        <end position="139"/>
    </location>
</feature>
<keyword evidence="3" id="KW-1185">Reference proteome</keyword>
<evidence type="ECO:0000313" key="2">
    <source>
        <dbReference type="Ensembl" id="ENSGMOP00000066899.1"/>
    </source>
</evidence>
<dbReference type="SUPFAM" id="SSF81321">
    <property type="entry name" value="Family A G protein-coupled receptor-like"/>
    <property type="match status" value="1"/>
</dbReference>